<gene>
    <name evidence="1" type="ORF">M9458_034740</name>
</gene>
<feature type="non-terminal residue" evidence="1">
    <location>
        <position position="1"/>
    </location>
</feature>
<keyword evidence="2" id="KW-1185">Reference proteome</keyword>
<name>A0ABD0P7W1_CIRMR</name>
<comment type="caution">
    <text evidence="1">The sequence shown here is derived from an EMBL/GenBank/DDBJ whole genome shotgun (WGS) entry which is preliminary data.</text>
</comment>
<dbReference type="Proteomes" id="UP001529510">
    <property type="component" value="Unassembled WGS sequence"/>
</dbReference>
<proteinExistence type="predicted"/>
<protein>
    <submittedName>
        <fullName evidence="1">Uncharacterized protein</fullName>
    </submittedName>
</protein>
<accession>A0ABD0P7W1</accession>
<dbReference type="PANTHER" id="PTHR21663:SF1">
    <property type="entry name" value="HEAT REPEAT-CONTAINING PROTEIN 5A"/>
    <property type="match status" value="1"/>
</dbReference>
<dbReference type="InterPro" id="IPR040108">
    <property type="entry name" value="Laa1/Sip1/HEATR5"/>
</dbReference>
<dbReference type="EMBL" id="JAMKFB020000017">
    <property type="protein sequence ID" value="KAL0170144.1"/>
    <property type="molecule type" value="Genomic_DNA"/>
</dbReference>
<organism evidence="1 2">
    <name type="scientific">Cirrhinus mrigala</name>
    <name type="common">Mrigala</name>
    <dbReference type="NCBI Taxonomy" id="683832"/>
    <lineage>
        <taxon>Eukaryota</taxon>
        <taxon>Metazoa</taxon>
        <taxon>Chordata</taxon>
        <taxon>Craniata</taxon>
        <taxon>Vertebrata</taxon>
        <taxon>Euteleostomi</taxon>
        <taxon>Actinopterygii</taxon>
        <taxon>Neopterygii</taxon>
        <taxon>Teleostei</taxon>
        <taxon>Ostariophysi</taxon>
        <taxon>Cypriniformes</taxon>
        <taxon>Cyprinidae</taxon>
        <taxon>Labeoninae</taxon>
        <taxon>Labeonini</taxon>
        <taxon>Cirrhinus</taxon>
    </lineage>
</organism>
<evidence type="ECO:0000313" key="1">
    <source>
        <dbReference type="EMBL" id="KAL0170144.1"/>
    </source>
</evidence>
<evidence type="ECO:0000313" key="2">
    <source>
        <dbReference type="Proteomes" id="UP001529510"/>
    </source>
</evidence>
<dbReference type="AlphaFoldDB" id="A0ABD0P7W1"/>
<sequence length="82" mass="8841">ENALASAPAASRSLHESALRDLMRIGPQYSAVFKALMASAPHMKARLEAAVKGNQESVNTKAQAPRVINKNTPSIQLKINFL</sequence>
<dbReference type="PANTHER" id="PTHR21663">
    <property type="entry name" value="HYPOTHETICAL HEAT DOMAIN-CONTAINING"/>
    <property type="match status" value="1"/>
</dbReference>
<reference evidence="1 2" key="1">
    <citation type="submission" date="2024-05" db="EMBL/GenBank/DDBJ databases">
        <title>Genome sequencing and assembly of Indian major carp, Cirrhinus mrigala (Hamilton, 1822).</title>
        <authorList>
            <person name="Mohindra V."/>
            <person name="Chowdhury L.M."/>
            <person name="Lal K."/>
            <person name="Jena J.K."/>
        </authorList>
    </citation>
    <scope>NUCLEOTIDE SEQUENCE [LARGE SCALE GENOMIC DNA]</scope>
    <source>
        <strain evidence="1">CM1030</strain>
        <tissue evidence="1">Blood</tissue>
    </source>
</reference>